<proteinExistence type="predicted"/>
<reference evidence="2 3" key="1">
    <citation type="submission" date="2014-06" db="EMBL/GenBank/DDBJ databases">
        <title>Evolutionary Origins and Diversification of the Mycorrhizal Mutualists.</title>
        <authorList>
            <consortium name="DOE Joint Genome Institute"/>
            <consortium name="Mycorrhizal Genomics Consortium"/>
            <person name="Kohler A."/>
            <person name="Kuo A."/>
            <person name="Nagy L.G."/>
            <person name="Floudas D."/>
            <person name="Copeland A."/>
            <person name="Barry K.W."/>
            <person name="Cichocki N."/>
            <person name="Veneault-Fourrey C."/>
            <person name="LaButti K."/>
            <person name="Lindquist E.A."/>
            <person name="Lipzen A."/>
            <person name="Lundell T."/>
            <person name="Morin E."/>
            <person name="Murat C."/>
            <person name="Riley R."/>
            <person name="Ohm R."/>
            <person name="Sun H."/>
            <person name="Tunlid A."/>
            <person name="Henrissat B."/>
            <person name="Grigoriev I.V."/>
            <person name="Hibbett D.S."/>
            <person name="Martin F."/>
        </authorList>
    </citation>
    <scope>NUCLEOTIDE SEQUENCE [LARGE SCALE GENOMIC DNA]</scope>
    <source>
        <strain evidence="2 3">SS14</strain>
    </source>
</reference>
<name>A0A0C9UIT6_SPHS4</name>
<dbReference type="HOGENOM" id="CLU_138063_4_0_1"/>
<gene>
    <name evidence="2" type="ORF">M422DRAFT_785613</name>
</gene>
<evidence type="ECO:0008006" key="4">
    <source>
        <dbReference type="Google" id="ProtNLM"/>
    </source>
</evidence>
<dbReference type="OrthoDB" id="3230169at2759"/>
<sequence length="131" mass="14397">MRPSSASYRASHVGFGGGGGMSSRSRLMEKKKYDAVMALDKISAELVERLDALGTTRRLWPMRGRVIYGSVLEHWSRMFGIINLVVSSRQESESNPEDAAEITSAPPAHPTADHLVRLEIAALEQVDQSSK</sequence>
<accession>A0A0C9UIT6</accession>
<evidence type="ECO:0000313" key="2">
    <source>
        <dbReference type="EMBL" id="KIJ25306.1"/>
    </source>
</evidence>
<dbReference type="Proteomes" id="UP000054279">
    <property type="component" value="Unassembled WGS sequence"/>
</dbReference>
<evidence type="ECO:0000256" key="1">
    <source>
        <dbReference type="SAM" id="MobiDB-lite"/>
    </source>
</evidence>
<keyword evidence="3" id="KW-1185">Reference proteome</keyword>
<protein>
    <recommendedName>
        <fullName evidence="4">DASH complex subunit DAD2</fullName>
    </recommendedName>
</protein>
<feature type="region of interest" description="Disordered" evidence="1">
    <location>
        <begin position="90"/>
        <end position="109"/>
    </location>
</feature>
<evidence type="ECO:0000313" key="3">
    <source>
        <dbReference type="Proteomes" id="UP000054279"/>
    </source>
</evidence>
<dbReference type="AlphaFoldDB" id="A0A0C9UIT6"/>
<dbReference type="EMBL" id="KN837421">
    <property type="protein sequence ID" value="KIJ25306.1"/>
    <property type="molecule type" value="Genomic_DNA"/>
</dbReference>
<organism evidence="2 3">
    <name type="scientific">Sphaerobolus stellatus (strain SS14)</name>
    <dbReference type="NCBI Taxonomy" id="990650"/>
    <lineage>
        <taxon>Eukaryota</taxon>
        <taxon>Fungi</taxon>
        <taxon>Dikarya</taxon>
        <taxon>Basidiomycota</taxon>
        <taxon>Agaricomycotina</taxon>
        <taxon>Agaricomycetes</taxon>
        <taxon>Phallomycetidae</taxon>
        <taxon>Geastrales</taxon>
        <taxon>Sphaerobolaceae</taxon>
        <taxon>Sphaerobolus</taxon>
    </lineage>
</organism>